<dbReference type="Gene3D" id="2.30.110.10">
    <property type="entry name" value="Electron Transport, Fmn-binding Protein, Chain A"/>
    <property type="match status" value="1"/>
</dbReference>
<dbReference type="InterPro" id="IPR011576">
    <property type="entry name" value="Pyridox_Oxase_N"/>
</dbReference>
<gene>
    <name evidence="3" type="ORF">ABJI51_05155</name>
</gene>
<evidence type="ECO:0000313" key="4">
    <source>
        <dbReference type="Proteomes" id="UP001440984"/>
    </source>
</evidence>
<evidence type="ECO:0000256" key="1">
    <source>
        <dbReference type="ARBA" id="ARBA00023002"/>
    </source>
</evidence>
<evidence type="ECO:0000259" key="2">
    <source>
        <dbReference type="Pfam" id="PF01243"/>
    </source>
</evidence>
<dbReference type="SUPFAM" id="SSF50475">
    <property type="entry name" value="FMN-binding split barrel"/>
    <property type="match status" value="1"/>
</dbReference>
<reference evidence="3 4" key="1">
    <citation type="submission" date="2024-05" db="EMBL/GenBank/DDBJ databases">
        <authorList>
            <person name="Zhao H."/>
            <person name="Xu Y."/>
            <person name="Lin S."/>
            <person name="Spain J.C."/>
            <person name="Zhou N.-Y."/>
        </authorList>
    </citation>
    <scope>NUCLEOTIDE SEQUENCE [LARGE SCALE GENOMIC DNA]</scope>
    <source>
        <strain evidence="3 4">NEAU-NG30</strain>
    </source>
</reference>
<dbReference type="PANTHER" id="PTHR35176:SF1">
    <property type="entry name" value="F420H(2)-DEPENDENT BILIVERDIN REDUCTASE"/>
    <property type="match status" value="1"/>
</dbReference>
<dbReference type="InterPro" id="IPR012349">
    <property type="entry name" value="Split_barrel_FMN-bd"/>
</dbReference>
<organism evidence="3 4">
    <name type="scientific">Amycolatopsis melonis</name>
    <dbReference type="NCBI Taxonomy" id="3156488"/>
    <lineage>
        <taxon>Bacteria</taxon>
        <taxon>Bacillati</taxon>
        <taxon>Actinomycetota</taxon>
        <taxon>Actinomycetes</taxon>
        <taxon>Pseudonocardiales</taxon>
        <taxon>Pseudonocardiaceae</taxon>
        <taxon>Amycolatopsis</taxon>
    </lineage>
</organism>
<dbReference type="PANTHER" id="PTHR35176">
    <property type="entry name" value="HEME OXYGENASE HI_0854-RELATED"/>
    <property type="match status" value="1"/>
</dbReference>
<dbReference type="Proteomes" id="UP001440984">
    <property type="component" value="Unassembled WGS sequence"/>
</dbReference>
<dbReference type="EMBL" id="JBDZYD010000002">
    <property type="protein sequence ID" value="MEQ0558447.1"/>
    <property type="molecule type" value="Genomic_DNA"/>
</dbReference>
<sequence>MSRYQAIEFLTTGTRTGKLATASASGAPNVAPVWFTVDGDDVVFTTGRTSSKGRHLLANPRAALSVDSEEFPYSFVVVRGPVHVDDEADDLLAWNTRLAERYVPPGRAEEYGRRNTGTDIMLCRLRMEHVSAWSDIAS</sequence>
<evidence type="ECO:0000313" key="3">
    <source>
        <dbReference type="EMBL" id="MEQ0558447.1"/>
    </source>
</evidence>
<keyword evidence="4" id="KW-1185">Reference proteome</keyword>
<accession>A0ABV0L819</accession>
<dbReference type="RefSeq" id="WP_348947801.1">
    <property type="nucleotide sequence ID" value="NZ_JBDZYD010000002.1"/>
</dbReference>
<name>A0ABV0L819_9PSEU</name>
<keyword evidence="1" id="KW-0560">Oxidoreductase</keyword>
<proteinExistence type="predicted"/>
<dbReference type="InterPro" id="IPR052019">
    <property type="entry name" value="F420H2_bilvrd_red/Heme_oxyg"/>
</dbReference>
<comment type="caution">
    <text evidence="3">The sequence shown here is derived from an EMBL/GenBank/DDBJ whole genome shotgun (WGS) entry which is preliminary data.</text>
</comment>
<dbReference type="InterPro" id="IPR019920">
    <property type="entry name" value="F420-binding_dom_put"/>
</dbReference>
<feature type="domain" description="Pyridoxamine 5'-phosphate oxidase N-terminal" evidence="2">
    <location>
        <begin position="9"/>
        <end position="103"/>
    </location>
</feature>
<protein>
    <submittedName>
        <fullName evidence="3">PPOX class F420-dependent oxidoreductase</fullName>
    </submittedName>
</protein>
<dbReference type="Pfam" id="PF01243">
    <property type="entry name" value="PNPOx_N"/>
    <property type="match status" value="1"/>
</dbReference>
<dbReference type="NCBIfam" id="TIGR03618">
    <property type="entry name" value="Rv1155_F420"/>
    <property type="match status" value="1"/>
</dbReference>